<evidence type="ECO:0000259" key="2">
    <source>
        <dbReference type="Pfam" id="PF00497"/>
    </source>
</evidence>
<dbReference type="EMBL" id="JAGSPJ010000005">
    <property type="protein sequence ID" value="MBR7800805.1"/>
    <property type="molecule type" value="Genomic_DNA"/>
</dbReference>
<dbReference type="AlphaFoldDB" id="A0A941IHB2"/>
<dbReference type="Pfam" id="PF00497">
    <property type="entry name" value="SBP_bac_3"/>
    <property type="match status" value="1"/>
</dbReference>
<accession>A0A941IHB2</accession>
<evidence type="ECO:0000313" key="4">
    <source>
        <dbReference type="Proteomes" id="UP000678545"/>
    </source>
</evidence>
<feature type="domain" description="Solute-binding protein family 3/N-terminal" evidence="2">
    <location>
        <begin position="40"/>
        <end position="254"/>
    </location>
</feature>
<gene>
    <name evidence="3" type="ORF">KDM90_12415</name>
</gene>
<dbReference type="Gene3D" id="3.40.190.10">
    <property type="entry name" value="Periplasmic binding protein-like II"/>
    <property type="match status" value="2"/>
</dbReference>
<dbReference type="RefSeq" id="WP_212675941.1">
    <property type="nucleotide sequence ID" value="NZ_JAGSPJ010000005.1"/>
</dbReference>
<protein>
    <submittedName>
        <fullName evidence="3">Transporter substrate-binding domain-containing protein</fullName>
    </submittedName>
</protein>
<evidence type="ECO:0000256" key="1">
    <source>
        <dbReference type="SAM" id="SignalP"/>
    </source>
</evidence>
<dbReference type="Proteomes" id="UP000678545">
    <property type="component" value="Unassembled WGS sequence"/>
</dbReference>
<dbReference type="SUPFAM" id="SSF53850">
    <property type="entry name" value="Periplasmic binding protein-like II"/>
    <property type="match status" value="1"/>
</dbReference>
<keyword evidence="4" id="KW-1185">Reference proteome</keyword>
<comment type="caution">
    <text evidence="3">The sequence shown here is derived from an EMBL/GenBank/DDBJ whole genome shotgun (WGS) entry which is preliminary data.</text>
</comment>
<reference evidence="3" key="1">
    <citation type="submission" date="2021-04" db="EMBL/GenBank/DDBJ databases">
        <title>novel species isolated from subtropical streams in China.</title>
        <authorList>
            <person name="Lu H."/>
        </authorList>
    </citation>
    <scope>NUCLEOTIDE SEQUENCE</scope>
    <source>
        <strain evidence="3">FT137W</strain>
    </source>
</reference>
<keyword evidence="1" id="KW-0732">Signal</keyword>
<dbReference type="PANTHER" id="PTHR38834">
    <property type="entry name" value="PERIPLASMIC SUBSTRATE BINDING PROTEIN FAMILY 3"/>
    <property type="match status" value="1"/>
</dbReference>
<name>A0A941IHB2_9BURK</name>
<feature type="chain" id="PRO_5036875292" evidence="1">
    <location>
        <begin position="32"/>
        <end position="263"/>
    </location>
</feature>
<organism evidence="3 4">
    <name type="scientific">Undibacterium fentianense</name>
    <dbReference type="NCBI Taxonomy" id="2828728"/>
    <lineage>
        <taxon>Bacteria</taxon>
        <taxon>Pseudomonadati</taxon>
        <taxon>Pseudomonadota</taxon>
        <taxon>Betaproteobacteria</taxon>
        <taxon>Burkholderiales</taxon>
        <taxon>Oxalobacteraceae</taxon>
        <taxon>Undibacterium</taxon>
    </lineage>
</organism>
<proteinExistence type="predicted"/>
<evidence type="ECO:0000313" key="3">
    <source>
        <dbReference type="EMBL" id="MBR7800805.1"/>
    </source>
</evidence>
<dbReference type="InterPro" id="IPR001638">
    <property type="entry name" value="Solute-binding_3/MltF_N"/>
</dbReference>
<dbReference type="PANTHER" id="PTHR38834:SF3">
    <property type="entry name" value="SOLUTE-BINDING PROTEIN FAMILY 3_N-TERMINAL DOMAIN-CONTAINING PROTEIN"/>
    <property type="match status" value="1"/>
</dbReference>
<feature type="signal peptide" evidence="1">
    <location>
        <begin position="1"/>
        <end position="31"/>
    </location>
</feature>
<sequence length="263" mass="30128">MTDFFHNVVNPNRRYLILTLFSALVSSQALALERPVLRGVTHEDAYPYNYKFNSRINGLVYDIAKILSARIGYALDIQTQPWTRALQTARDNSSIMIFSLARNPERENAYYWIGPVAHSEVWLFKLKDRTDIHLKALEDLRQYTVGDIASSSTIALLKQYGTKIDTAPSNISNCRKLKTGRVDLVPFDPNGIKIFLHACDLKMEQIEKTLHLPRDTALYIAIGKTTPKSLVDQLNAELALMYKDKTMQKIHQQWQVEYKLPSP</sequence>